<dbReference type="PROSITE" id="PS01247">
    <property type="entry name" value="IUNH"/>
    <property type="match status" value="1"/>
</dbReference>
<accession>W7CJZ5</accession>
<dbReference type="CDD" id="cd02651">
    <property type="entry name" value="nuc_hydro_IU_UC_XIUA"/>
    <property type="match status" value="1"/>
</dbReference>
<dbReference type="STRING" id="1265861.BCAMP_10190"/>
<keyword evidence="1 4" id="KW-0378">Hydrolase</keyword>
<keyword evidence="5" id="KW-1185">Reference proteome</keyword>
<keyword evidence="2" id="KW-0326">Glycosidase</keyword>
<dbReference type="InterPro" id="IPR001910">
    <property type="entry name" value="Inosine/uridine_hydrolase_dom"/>
</dbReference>
<sequence length="305" mass="32250">MSRAIIIDTDPGIDDAIALAIATASDALDVRLITTVAGNVSLSKVTANALKLLALFKKEIPVAKGAVRPLLRDAIDASEVHGETGMDGYDFPAPATHLLLEETAVQAMYRELLSADEPMTIVAIGPLTNVAMLLREFPLAKDKIAEIVLMGGAIGRGNAGVLAEFNIFVDPEAADIVFRSGIPLVMAPLDVGWKAIVTPEDSAIIKAMHPVGEMIFSILQRYRGASTKGGATMYDSCAIAYLLAPAMFTTQDVHVAIETTGQYTAGATVVDLNGLSGQSANVKVCVDIDPVQFKHWFIAGLAKCK</sequence>
<dbReference type="NCBIfam" id="NF008036">
    <property type="entry name" value="PRK10768.1"/>
    <property type="match status" value="1"/>
</dbReference>
<comment type="caution">
    <text evidence="4">The sequence shown here is derived from an EMBL/GenBank/DDBJ whole genome shotgun (WGS) entry which is preliminary data.</text>
</comment>
<dbReference type="Gene3D" id="3.90.245.10">
    <property type="entry name" value="Ribonucleoside hydrolase-like"/>
    <property type="match status" value="1"/>
</dbReference>
<dbReference type="EMBL" id="AODH01000043">
    <property type="protein sequence ID" value="EUJ37120.1"/>
    <property type="molecule type" value="Genomic_DNA"/>
</dbReference>
<protein>
    <submittedName>
        <fullName evidence="4">Ribonucleoside hydrolase RihC</fullName>
    </submittedName>
</protein>
<feature type="domain" description="Inosine/uridine-preferring nucleoside hydrolase" evidence="3">
    <location>
        <begin position="5"/>
        <end position="294"/>
    </location>
</feature>
<dbReference type="Proteomes" id="UP000019243">
    <property type="component" value="Unassembled WGS sequence"/>
</dbReference>
<evidence type="ECO:0000256" key="1">
    <source>
        <dbReference type="ARBA" id="ARBA00022801"/>
    </source>
</evidence>
<dbReference type="RefSeq" id="WP_035315210.1">
    <property type="nucleotide sequence ID" value="NZ_AODH01000043.1"/>
</dbReference>
<proteinExistence type="predicted"/>
<dbReference type="GO" id="GO:0045437">
    <property type="term" value="F:uridine nucleosidase activity"/>
    <property type="evidence" value="ECO:0007669"/>
    <property type="project" value="UniProtKB-ARBA"/>
</dbReference>
<name>W7CJZ5_9LIST</name>
<evidence type="ECO:0000313" key="5">
    <source>
        <dbReference type="Proteomes" id="UP000019243"/>
    </source>
</evidence>
<dbReference type="GO" id="GO:0005829">
    <property type="term" value="C:cytosol"/>
    <property type="evidence" value="ECO:0007669"/>
    <property type="project" value="TreeGrafter"/>
</dbReference>
<dbReference type="GO" id="GO:0008477">
    <property type="term" value="F:purine nucleosidase activity"/>
    <property type="evidence" value="ECO:0007669"/>
    <property type="project" value="TreeGrafter"/>
</dbReference>
<dbReference type="PATRIC" id="fig|1265861.3.peg.1998"/>
<gene>
    <name evidence="4" type="ORF">BCAMP_10190</name>
</gene>
<dbReference type="InterPro" id="IPR015910">
    <property type="entry name" value="I/U_nuclsd_hydro_CS"/>
</dbReference>
<dbReference type="PANTHER" id="PTHR12304:SF15">
    <property type="entry name" value="NON-SPECIFIC RIBONUCLEOSIDE HYDROLASE RIHC"/>
    <property type="match status" value="1"/>
</dbReference>
<reference evidence="4 5" key="1">
    <citation type="submission" date="2012-12" db="EMBL/GenBank/DDBJ databases">
        <title>Novel taxa of Listeriaceae from agricultural environments in the United States.</title>
        <authorList>
            <person name="den Bakker H.C."/>
            <person name="Allred A."/>
            <person name="Warchocki S."/>
            <person name="Wright E.M."/>
            <person name="Burrell A."/>
            <person name="Nightingale K.K."/>
            <person name="Kephart D."/>
            <person name="Wiedmann M."/>
        </authorList>
    </citation>
    <scope>NUCLEOTIDE SEQUENCE [LARGE SCALE GENOMIC DNA]</scope>
    <source>
        <strain evidence="4 5">FSL F6-1037</strain>
    </source>
</reference>
<dbReference type="InterPro" id="IPR023186">
    <property type="entry name" value="IUNH"/>
</dbReference>
<dbReference type="AlphaFoldDB" id="W7CJZ5"/>
<dbReference type="SUPFAM" id="SSF53590">
    <property type="entry name" value="Nucleoside hydrolase"/>
    <property type="match status" value="1"/>
</dbReference>
<dbReference type="OrthoDB" id="9797882at2"/>
<dbReference type="PANTHER" id="PTHR12304">
    <property type="entry name" value="INOSINE-URIDINE PREFERRING NUCLEOSIDE HYDROLASE"/>
    <property type="match status" value="1"/>
</dbReference>
<evidence type="ECO:0000313" key="4">
    <source>
        <dbReference type="EMBL" id="EUJ37120.1"/>
    </source>
</evidence>
<dbReference type="InterPro" id="IPR036452">
    <property type="entry name" value="Ribo_hydro-like"/>
</dbReference>
<dbReference type="Pfam" id="PF01156">
    <property type="entry name" value="IU_nuc_hydro"/>
    <property type="match status" value="1"/>
</dbReference>
<evidence type="ECO:0000259" key="3">
    <source>
        <dbReference type="Pfam" id="PF01156"/>
    </source>
</evidence>
<dbReference type="GO" id="GO:0006152">
    <property type="term" value="P:purine nucleoside catabolic process"/>
    <property type="evidence" value="ECO:0007669"/>
    <property type="project" value="TreeGrafter"/>
</dbReference>
<evidence type="ECO:0000256" key="2">
    <source>
        <dbReference type="ARBA" id="ARBA00023295"/>
    </source>
</evidence>
<organism evidence="4 5">
    <name type="scientific">Brochothrix campestris FSL F6-1037</name>
    <dbReference type="NCBI Taxonomy" id="1265861"/>
    <lineage>
        <taxon>Bacteria</taxon>
        <taxon>Bacillati</taxon>
        <taxon>Bacillota</taxon>
        <taxon>Bacilli</taxon>
        <taxon>Bacillales</taxon>
        <taxon>Listeriaceae</taxon>
        <taxon>Brochothrix</taxon>
    </lineage>
</organism>